<dbReference type="CDD" id="cd13128">
    <property type="entry name" value="MATE_Wzx_like"/>
    <property type="match status" value="1"/>
</dbReference>
<protein>
    <submittedName>
        <fullName evidence="7">Membrane protein involved in the export of O-antigen and teichoic acid</fullName>
    </submittedName>
</protein>
<feature type="transmembrane region" description="Helical" evidence="6">
    <location>
        <begin position="57"/>
        <end position="83"/>
    </location>
</feature>
<feature type="transmembrane region" description="Helical" evidence="6">
    <location>
        <begin position="138"/>
        <end position="156"/>
    </location>
</feature>
<dbReference type="RefSeq" id="WP_084058650.1">
    <property type="nucleotide sequence ID" value="NZ_FWXF01000018.1"/>
</dbReference>
<accession>A0A1W1XS33</accession>
<gene>
    <name evidence="7" type="ORF">SAMN02746041_02722</name>
</gene>
<feature type="transmembrane region" description="Helical" evidence="6">
    <location>
        <begin position="21"/>
        <end position="45"/>
    </location>
</feature>
<dbReference type="Pfam" id="PF01943">
    <property type="entry name" value="Polysacc_synt"/>
    <property type="match status" value="1"/>
</dbReference>
<evidence type="ECO:0000256" key="5">
    <source>
        <dbReference type="ARBA" id="ARBA00023136"/>
    </source>
</evidence>
<evidence type="ECO:0000256" key="4">
    <source>
        <dbReference type="ARBA" id="ARBA00022989"/>
    </source>
</evidence>
<dbReference type="OrthoDB" id="5240734at2"/>
<comment type="subcellular location">
    <subcellularLocation>
        <location evidence="1">Cell membrane</location>
        <topology evidence="1">Multi-pass membrane protein</topology>
    </subcellularLocation>
</comment>
<dbReference type="EMBL" id="FWXF01000018">
    <property type="protein sequence ID" value="SMC26706.1"/>
    <property type="molecule type" value="Genomic_DNA"/>
</dbReference>
<dbReference type="InterPro" id="IPR002797">
    <property type="entry name" value="Polysacc_synth"/>
</dbReference>
<keyword evidence="8" id="KW-1185">Reference proteome</keyword>
<dbReference type="PANTHER" id="PTHR30250:SF11">
    <property type="entry name" value="O-ANTIGEN TRANSPORTER-RELATED"/>
    <property type="match status" value="1"/>
</dbReference>
<keyword evidence="4 6" id="KW-1133">Transmembrane helix</keyword>
<evidence type="ECO:0000256" key="6">
    <source>
        <dbReference type="SAM" id="Phobius"/>
    </source>
</evidence>
<evidence type="ECO:0000256" key="1">
    <source>
        <dbReference type="ARBA" id="ARBA00004651"/>
    </source>
</evidence>
<dbReference type="AlphaFoldDB" id="A0A1W1XS33"/>
<evidence type="ECO:0000313" key="8">
    <source>
        <dbReference type="Proteomes" id="UP000192783"/>
    </source>
</evidence>
<sequence length="451" mass="49218">MKAALLRRLPGLAAETSFSEILTGSVWAMSARVLATALAMTTSIITARFYGAEIMGIVATINAFLGLATTFTLMGTSTSILRLIPEHMAKYSPGSAHRIYRKVLFLIAGTGLIAGVILFVASPFIAGRIYSKPQFMSFFAAASVFVVFMSLGNLNTQSVRSLKLVRTFAFMQLLSPLCRLLVLLLLTSFWFRPINPVCALFSSLVITAVAGTLIVETTFRRKIGIHDKIHDIPVRVIASLSLPMLMTSAMGLLIGQASVIVLGMFRPVAEVGYYDVAVKMSTLTTFLLQAVNVIAAPKFSELYYAGRIDDLFRAAHVSAKLIFWSTIPILLTLVAIGNPLLSLLYGRQFTASYTPMLLLLFGQFVNAASGSTGYFMNMIGHEKALRNIMLVAGLTNVFTNVLVVPHYGVVGAALACSISLIFWNSCCLLFVKIKYNHFIGYLPFLRSSPRQ</sequence>
<keyword evidence="3 6" id="KW-0812">Transmembrane</keyword>
<name>A0A1W1XS33_9BACT</name>
<feature type="transmembrane region" description="Helical" evidence="6">
    <location>
        <begin position="356"/>
        <end position="376"/>
    </location>
</feature>
<evidence type="ECO:0000256" key="2">
    <source>
        <dbReference type="ARBA" id="ARBA00022475"/>
    </source>
</evidence>
<feature type="transmembrane region" description="Helical" evidence="6">
    <location>
        <begin position="388"/>
        <end position="404"/>
    </location>
</feature>
<dbReference type="PANTHER" id="PTHR30250">
    <property type="entry name" value="PST FAMILY PREDICTED COLANIC ACID TRANSPORTER"/>
    <property type="match status" value="1"/>
</dbReference>
<dbReference type="GO" id="GO:0005886">
    <property type="term" value="C:plasma membrane"/>
    <property type="evidence" value="ECO:0007669"/>
    <property type="project" value="UniProtKB-SubCell"/>
</dbReference>
<keyword evidence="5 6" id="KW-0472">Membrane</keyword>
<dbReference type="Proteomes" id="UP000192783">
    <property type="component" value="Unassembled WGS sequence"/>
</dbReference>
<dbReference type="InterPro" id="IPR050833">
    <property type="entry name" value="Poly_Biosynth_Transport"/>
</dbReference>
<feature type="transmembrane region" description="Helical" evidence="6">
    <location>
        <begin position="103"/>
        <end position="126"/>
    </location>
</feature>
<evidence type="ECO:0000313" key="7">
    <source>
        <dbReference type="EMBL" id="SMC26706.1"/>
    </source>
</evidence>
<reference evidence="7 8" key="1">
    <citation type="submission" date="2017-04" db="EMBL/GenBank/DDBJ databases">
        <authorList>
            <person name="Afonso C.L."/>
            <person name="Miller P.J."/>
            <person name="Scott M.A."/>
            <person name="Spackman E."/>
            <person name="Goraichik I."/>
            <person name="Dimitrov K.M."/>
            <person name="Suarez D.L."/>
            <person name="Swayne D.E."/>
        </authorList>
    </citation>
    <scope>NUCLEOTIDE SEQUENCE [LARGE SCALE GENOMIC DNA]</scope>
    <source>
        <strain evidence="7 8">DSM 13146</strain>
    </source>
</reference>
<feature type="transmembrane region" description="Helical" evidence="6">
    <location>
        <begin position="168"/>
        <end position="191"/>
    </location>
</feature>
<organism evidence="7 8">
    <name type="scientific">Desulfacinum hydrothermale DSM 13146</name>
    <dbReference type="NCBI Taxonomy" id="1121390"/>
    <lineage>
        <taxon>Bacteria</taxon>
        <taxon>Pseudomonadati</taxon>
        <taxon>Thermodesulfobacteriota</taxon>
        <taxon>Syntrophobacteria</taxon>
        <taxon>Syntrophobacterales</taxon>
        <taxon>Syntrophobacteraceae</taxon>
        <taxon>Desulfacinum</taxon>
    </lineage>
</organism>
<feature type="transmembrane region" description="Helical" evidence="6">
    <location>
        <begin position="410"/>
        <end position="431"/>
    </location>
</feature>
<feature type="transmembrane region" description="Helical" evidence="6">
    <location>
        <begin position="277"/>
        <end position="296"/>
    </location>
</feature>
<feature type="transmembrane region" description="Helical" evidence="6">
    <location>
        <begin position="197"/>
        <end position="215"/>
    </location>
</feature>
<evidence type="ECO:0000256" key="3">
    <source>
        <dbReference type="ARBA" id="ARBA00022692"/>
    </source>
</evidence>
<feature type="transmembrane region" description="Helical" evidence="6">
    <location>
        <begin position="236"/>
        <end position="265"/>
    </location>
</feature>
<feature type="transmembrane region" description="Helical" evidence="6">
    <location>
        <begin position="317"/>
        <end position="336"/>
    </location>
</feature>
<proteinExistence type="predicted"/>
<dbReference type="STRING" id="1121390.SAMN02746041_02722"/>
<keyword evidence="2" id="KW-1003">Cell membrane</keyword>